<sequence>MPIYDVAFKDMKLIDSTMLLPISMKGFKKANTIEEFPNGWVKDWDAEEVYFKFSLSFKNLFIIYKEANNKSEGSISISIDGKKAGIYSGYRIFGWNNPVAKLVYSEKIYKEHIIEITMIQGDEKKDFTILAFGYC</sequence>
<keyword evidence="2" id="KW-1185">Reference proteome</keyword>
<evidence type="ECO:0000313" key="1">
    <source>
        <dbReference type="EMBL" id="CUH92054.1"/>
    </source>
</evidence>
<accession>A0A0K8J3V7</accession>
<protein>
    <submittedName>
        <fullName evidence="1">Uncharacterized protein</fullName>
    </submittedName>
</protein>
<gene>
    <name evidence="1" type="ORF">SD1D_0502</name>
</gene>
<dbReference type="Proteomes" id="UP000196053">
    <property type="component" value="Chromosome I"/>
</dbReference>
<dbReference type="AlphaFoldDB" id="A0A0K8J3V7"/>
<dbReference type="EMBL" id="LN879430">
    <property type="protein sequence ID" value="CUH92054.1"/>
    <property type="molecule type" value="Genomic_DNA"/>
</dbReference>
<reference evidence="2" key="1">
    <citation type="submission" date="2015-09" db="EMBL/GenBank/DDBJ databases">
        <authorList>
            <person name="Wibberg D."/>
        </authorList>
    </citation>
    <scope>NUCLEOTIDE SEQUENCE [LARGE SCALE GENOMIC DNA]</scope>
    <source>
        <strain evidence="2">SD1D</strain>
    </source>
</reference>
<evidence type="ECO:0000313" key="2">
    <source>
        <dbReference type="Proteomes" id="UP000196053"/>
    </source>
</evidence>
<organism evidence="1 2">
    <name type="scientific">Herbinix luporum</name>
    <dbReference type="NCBI Taxonomy" id="1679721"/>
    <lineage>
        <taxon>Bacteria</taxon>
        <taxon>Bacillati</taxon>
        <taxon>Bacillota</taxon>
        <taxon>Clostridia</taxon>
        <taxon>Lachnospirales</taxon>
        <taxon>Lachnospiraceae</taxon>
        <taxon>Herbinix</taxon>
    </lineage>
</organism>
<name>A0A0K8J3V7_9FIRM</name>
<proteinExistence type="predicted"/>
<dbReference type="KEGG" id="hsd:SD1D_0502"/>